<name>A0A1F6SWJ3_9PROT</name>
<protein>
    <recommendedName>
        <fullName evidence="3">Methyltransferase domain-containing protein</fullName>
    </recommendedName>
</protein>
<comment type="caution">
    <text evidence="4">The sequence shown here is derived from an EMBL/GenBank/DDBJ whole genome shotgun (WGS) entry which is preliminary data.</text>
</comment>
<gene>
    <name evidence="4" type="ORF">A2V91_03450</name>
</gene>
<dbReference type="Proteomes" id="UP000179334">
    <property type="component" value="Unassembled WGS sequence"/>
</dbReference>
<evidence type="ECO:0000259" key="3">
    <source>
        <dbReference type="Pfam" id="PF13847"/>
    </source>
</evidence>
<reference evidence="4 5" key="1">
    <citation type="journal article" date="2016" name="Nat. Commun.">
        <title>Thousands of microbial genomes shed light on interconnected biogeochemical processes in an aquifer system.</title>
        <authorList>
            <person name="Anantharaman K."/>
            <person name="Brown C.T."/>
            <person name="Hug L.A."/>
            <person name="Sharon I."/>
            <person name="Castelle C.J."/>
            <person name="Probst A.J."/>
            <person name="Thomas B.C."/>
            <person name="Singh A."/>
            <person name="Wilkins M.J."/>
            <person name="Karaoz U."/>
            <person name="Brodie E.L."/>
            <person name="Williams K.H."/>
            <person name="Hubbard S.S."/>
            <person name="Banfield J.F."/>
        </authorList>
    </citation>
    <scope>NUCLEOTIDE SEQUENCE [LARGE SCALE GENOMIC DNA]</scope>
</reference>
<dbReference type="AlphaFoldDB" id="A0A1F6SWJ3"/>
<feature type="domain" description="Methyltransferase" evidence="3">
    <location>
        <begin position="68"/>
        <end position="195"/>
    </location>
</feature>
<dbReference type="SUPFAM" id="SSF53335">
    <property type="entry name" value="S-adenosyl-L-methionine-dependent methyltransferases"/>
    <property type="match status" value="1"/>
</dbReference>
<accession>A0A1F6SWJ3</accession>
<feature type="signal peptide" evidence="2">
    <location>
        <begin position="1"/>
        <end position="21"/>
    </location>
</feature>
<dbReference type="PANTHER" id="PTHR43861">
    <property type="entry name" value="TRANS-ACONITATE 2-METHYLTRANSFERASE-RELATED"/>
    <property type="match status" value="1"/>
</dbReference>
<dbReference type="PANTHER" id="PTHR43861:SF3">
    <property type="entry name" value="PUTATIVE (AFU_ORTHOLOGUE AFUA_2G14390)-RELATED"/>
    <property type="match status" value="1"/>
</dbReference>
<feature type="chain" id="PRO_5009225404" description="Methyltransferase domain-containing protein" evidence="2">
    <location>
        <begin position="22"/>
        <end position="226"/>
    </location>
</feature>
<dbReference type="Pfam" id="PF13847">
    <property type="entry name" value="Methyltransf_31"/>
    <property type="match status" value="1"/>
</dbReference>
<evidence type="ECO:0000256" key="1">
    <source>
        <dbReference type="ARBA" id="ARBA00022679"/>
    </source>
</evidence>
<dbReference type="EMBL" id="MFSR01000108">
    <property type="protein sequence ID" value="OGI37049.1"/>
    <property type="molecule type" value="Genomic_DNA"/>
</dbReference>
<evidence type="ECO:0000256" key="2">
    <source>
        <dbReference type="SAM" id="SignalP"/>
    </source>
</evidence>
<organism evidence="4 5">
    <name type="scientific">Candidatus Muproteobacteria bacterium RBG_16_64_10</name>
    <dbReference type="NCBI Taxonomy" id="1817757"/>
    <lineage>
        <taxon>Bacteria</taxon>
        <taxon>Pseudomonadati</taxon>
        <taxon>Pseudomonadota</taxon>
        <taxon>Candidatus Muproteobacteria</taxon>
    </lineage>
</organism>
<keyword evidence="1" id="KW-0808">Transferase</keyword>
<dbReference type="InterPro" id="IPR025714">
    <property type="entry name" value="Methyltranfer_dom"/>
</dbReference>
<dbReference type="InterPro" id="IPR029063">
    <property type="entry name" value="SAM-dependent_MTases_sf"/>
</dbReference>
<evidence type="ECO:0000313" key="5">
    <source>
        <dbReference type="Proteomes" id="UP000179334"/>
    </source>
</evidence>
<dbReference type="CDD" id="cd02440">
    <property type="entry name" value="AdoMet_MTases"/>
    <property type="match status" value="1"/>
</dbReference>
<sequence length="226" mass="25729">MRHRHAVILLVCLLALPAAFAAEGARPEINQPYSNPDFQEWVERFERPGREVYDRRHAIVEAVGLWRGAAVADIGAGTGLFTRLFARSVGPEGKVYAVDISREFVRNIQRLARAEGLANVEGIINTQTDVRLPPGSIDIAFICDTYHHFEQPKPTLASLHRALRPNGVLIIVDYRRVEGRSSAWILEHIRADQQAVIREVEAEGFRFVEEKGFLRENYFLRFVRKD</sequence>
<proteinExistence type="predicted"/>
<evidence type="ECO:0000313" key="4">
    <source>
        <dbReference type="EMBL" id="OGI37049.1"/>
    </source>
</evidence>
<keyword evidence="2" id="KW-0732">Signal</keyword>
<dbReference type="Gene3D" id="3.40.50.150">
    <property type="entry name" value="Vaccinia Virus protein VP39"/>
    <property type="match status" value="1"/>
</dbReference>
<dbReference type="GO" id="GO:0016740">
    <property type="term" value="F:transferase activity"/>
    <property type="evidence" value="ECO:0007669"/>
    <property type="project" value="UniProtKB-KW"/>
</dbReference>